<keyword evidence="15 21" id="KW-0472">Membrane</keyword>
<keyword evidence="8 21" id="KW-0812">Transmembrane</keyword>
<comment type="subcellular location">
    <subcellularLocation>
        <location evidence="1">Membrane</location>
        <topology evidence="1">Single-pass type I membrane protein</topology>
    </subcellularLocation>
</comment>
<evidence type="ECO:0000256" key="4">
    <source>
        <dbReference type="ARBA" id="ARBA00022527"/>
    </source>
</evidence>
<dbReference type="SUPFAM" id="SSF52058">
    <property type="entry name" value="L domain-like"/>
    <property type="match status" value="1"/>
</dbReference>
<dbReference type="GO" id="GO:0016020">
    <property type="term" value="C:membrane"/>
    <property type="evidence" value="ECO:0007669"/>
    <property type="project" value="UniProtKB-SubCell"/>
</dbReference>
<keyword evidence="17" id="KW-0325">Glycoprotein</keyword>
<dbReference type="GO" id="GO:0004674">
    <property type="term" value="F:protein serine/threonine kinase activity"/>
    <property type="evidence" value="ECO:0007669"/>
    <property type="project" value="UniProtKB-KW"/>
</dbReference>
<evidence type="ECO:0000313" key="23">
    <source>
        <dbReference type="EMBL" id="KAB2617153.1"/>
    </source>
</evidence>
<keyword evidence="13 20" id="KW-0067">ATP-binding</keyword>
<dbReference type="InterPro" id="IPR000719">
    <property type="entry name" value="Prot_kinase_dom"/>
</dbReference>
<dbReference type="Gene3D" id="3.30.200.20">
    <property type="entry name" value="Phosphorylase Kinase, domain 1"/>
    <property type="match status" value="1"/>
</dbReference>
<dbReference type="InterPro" id="IPR003591">
    <property type="entry name" value="Leu-rich_rpt_typical-subtyp"/>
</dbReference>
<dbReference type="InterPro" id="IPR017441">
    <property type="entry name" value="Protein_kinase_ATP_BS"/>
</dbReference>
<keyword evidence="5" id="KW-0597">Phosphoprotein</keyword>
<keyword evidence="9" id="KW-0732">Signal</keyword>
<evidence type="ECO:0000256" key="10">
    <source>
        <dbReference type="ARBA" id="ARBA00022737"/>
    </source>
</evidence>
<dbReference type="InterPro" id="IPR032675">
    <property type="entry name" value="LRR_dom_sf"/>
</dbReference>
<dbReference type="InterPro" id="IPR011009">
    <property type="entry name" value="Kinase-like_dom_sf"/>
</dbReference>
<dbReference type="InterPro" id="IPR001611">
    <property type="entry name" value="Leu-rich_rpt"/>
</dbReference>
<evidence type="ECO:0000256" key="19">
    <source>
        <dbReference type="ARBA" id="ARBA00048679"/>
    </source>
</evidence>
<dbReference type="SMART" id="SM00369">
    <property type="entry name" value="LRR_TYP"/>
    <property type="match status" value="4"/>
</dbReference>
<keyword evidence="4" id="KW-0723">Serine/threonine-protein kinase</keyword>
<evidence type="ECO:0000256" key="5">
    <source>
        <dbReference type="ARBA" id="ARBA00022553"/>
    </source>
</evidence>
<dbReference type="FunFam" id="1.10.510.10:FF:000445">
    <property type="entry name" value="MDIS1-interacting receptor like kinase 2"/>
    <property type="match status" value="1"/>
</dbReference>
<dbReference type="FunFam" id="3.80.10.10:FF:000111">
    <property type="entry name" value="LRR receptor-like serine/threonine-protein kinase ERECTA"/>
    <property type="match status" value="1"/>
</dbReference>
<dbReference type="PROSITE" id="PS50011">
    <property type="entry name" value="PROTEIN_KINASE_DOM"/>
    <property type="match status" value="1"/>
</dbReference>
<gene>
    <name evidence="23" type="ORF">D8674_013022</name>
</gene>
<evidence type="ECO:0000313" key="24">
    <source>
        <dbReference type="Proteomes" id="UP000327157"/>
    </source>
</evidence>
<dbReference type="PANTHER" id="PTHR48005:SF95">
    <property type="entry name" value="PROTEIN KINASE DOMAIN-CONTAINING PROTEIN"/>
    <property type="match status" value="1"/>
</dbReference>
<dbReference type="EMBL" id="SMOL01000401">
    <property type="protein sequence ID" value="KAB2617153.1"/>
    <property type="molecule type" value="Genomic_DNA"/>
</dbReference>
<protein>
    <recommendedName>
        <fullName evidence="3">non-specific serine/threonine protein kinase</fullName>
        <ecNumber evidence="3">2.7.11.1</ecNumber>
    </recommendedName>
</protein>
<accession>A0A5N5GR18</accession>
<proteinExistence type="inferred from homology"/>
<dbReference type="EC" id="2.7.11.1" evidence="3"/>
<dbReference type="Gene3D" id="3.80.10.10">
    <property type="entry name" value="Ribonuclease Inhibitor"/>
    <property type="match status" value="1"/>
</dbReference>
<comment type="caution">
    <text evidence="23">The sequence shown here is derived from an EMBL/GenBank/DDBJ whole genome shotgun (WGS) entry which is preliminary data.</text>
</comment>
<keyword evidence="11 20" id="KW-0547">Nucleotide-binding</keyword>
<evidence type="ECO:0000259" key="22">
    <source>
        <dbReference type="PROSITE" id="PS50011"/>
    </source>
</evidence>
<dbReference type="PANTHER" id="PTHR48005">
    <property type="entry name" value="LEUCINE RICH REPEAT KINASE 2"/>
    <property type="match status" value="1"/>
</dbReference>
<dbReference type="PROSITE" id="PS00109">
    <property type="entry name" value="PROTEIN_KINASE_TYR"/>
    <property type="match status" value="1"/>
</dbReference>
<dbReference type="Pfam" id="PF13855">
    <property type="entry name" value="LRR_8"/>
    <property type="match status" value="1"/>
</dbReference>
<dbReference type="Proteomes" id="UP000327157">
    <property type="component" value="Chromosome 15"/>
</dbReference>
<dbReference type="OrthoDB" id="676979at2759"/>
<dbReference type="Pfam" id="PF00069">
    <property type="entry name" value="Pkinase"/>
    <property type="match status" value="1"/>
</dbReference>
<dbReference type="InterPro" id="IPR008266">
    <property type="entry name" value="Tyr_kinase_AS"/>
</dbReference>
<dbReference type="Gene3D" id="1.10.510.10">
    <property type="entry name" value="Transferase(Phosphotransferase) domain 1"/>
    <property type="match status" value="1"/>
</dbReference>
<evidence type="ECO:0000256" key="8">
    <source>
        <dbReference type="ARBA" id="ARBA00022692"/>
    </source>
</evidence>
<dbReference type="PROSITE" id="PS00107">
    <property type="entry name" value="PROTEIN_KINASE_ATP"/>
    <property type="match status" value="1"/>
</dbReference>
<evidence type="ECO:0000256" key="17">
    <source>
        <dbReference type="ARBA" id="ARBA00023180"/>
    </source>
</evidence>
<evidence type="ECO:0000256" key="9">
    <source>
        <dbReference type="ARBA" id="ARBA00022729"/>
    </source>
</evidence>
<keyword evidence="12 23" id="KW-0418">Kinase</keyword>
<reference evidence="23 24" key="1">
    <citation type="submission" date="2019-09" db="EMBL/GenBank/DDBJ databases">
        <authorList>
            <person name="Ou C."/>
        </authorList>
    </citation>
    <scope>NUCLEOTIDE SEQUENCE [LARGE SCALE GENOMIC DNA]</scope>
    <source>
        <strain evidence="23">S2</strain>
        <tissue evidence="23">Leaf</tissue>
    </source>
</reference>
<keyword evidence="7" id="KW-0808">Transferase</keyword>
<evidence type="ECO:0000256" key="7">
    <source>
        <dbReference type="ARBA" id="ARBA00022679"/>
    </source>
</evidence>
<evidence type="ECO:0000256" key="3">
    <source>
        <dbReference type="ARBA" id="ARBA00012513"/>
    </source>
</evidence>
<feature type="transmembrane region" description="Helical" evidence="21">
    <location>
        <begin position="189"/>
        <end position="214"/>
    </location>
</feature>
<evidence type="ECO:0000256" key="12">
    <source>
        <dbReference type="ARBA" id="ARBA00022777"/>
    </source>
</evidence>
<dbReference type="PRINTS" id="PR00019">
    <property type="entry name" value="LEURICHRPT"/>
</dbReference>
<dbReference type="FunFam" id="3.30.200.20:FF:000309">
    <property type="entry name" value="Leucine-rich repeat receptor protein kinase MSP1"/>
    <property type="match status" value="1"/>
</dbReference>
<evidence type="ECO:0000256" key="15">
    <source>
        <dbReference type="ARBA" id="ARBA00023136"/>
    </source>
</evidence>
<dbReference type="GO" id="GO:0005524">
    <property type="term" value="F:ATP binding"/>
    <property type="evidence" value="ECO:0007669"/>
    <property type="project" value="UniProtKB-UniRule"/>
</dbReference>
<comment type="similarity">
    <text evidence="2">Belongs to the RLP family.</text>
</comment>
<keyword evidence="6" id="KW-0433">Leucine-rich repeat</keyword>
<keyword evidence="14 21" id="KW-1133">Transmembrane helix</keyword>
<dbReference type="AlphaFoldDB" id="A0A5N5GR18"/>
<comment type="catalytic activity">
    <reaction evidence="18">
        <text>L-threonyl-[protein] + ATP = O-phospho-L-threonyl-[protein] + ADP + H(+)</text>
        <dbReference type="Rhea" id="RHEA:46608"/>
        <dbReference type="Rhea" id="RHEA-COMP:11060"/>
        <dbReference type="Rhea" id="RHEA-COMP:11605"/>
        <dbReference type="ChEBI" id="CHEBI:15378"/>
        <dbReference type="ChEBI" id="CHEBI:30013"/>
        <dbReference type="ChEBI" id="CHEBI:30616"/>
        <dbReference type="ChEBI" id="CHEBI:61977"/>
        <dbReference type="ChEBI" id="CHEBI:456216"/>
        <dbReference type="EC" id="2.7.11.1"/>
    </reaction>
</comment>
<comment type="catalytic activity">
    <reaction evidence="19">
        <text>L-seryl-[protein] + ATP = O-phospho-L-seryl-[protein] + ADP + H(+)</text>
        <dbReference type="Rhea" id="RHEA:17989"/>
        <dbReference type="Rhea" id="RHEA-COMP:9863"/>
        <dbReference type="Rhea" id="RHEA-COMP:11604"/>
        <dbReference type="ChEBI" id="CHEBI:15378"/>
        <dbReference type="ChEBI" id="CHEBI:29999"/>
        <dbReference type="ChEBI" id="CHEBI:30616"/>
        <dbReference type="ChEBI" id="CHEBI:83421"/>
        <dbReference type="ChEBI" id="CHEBI:456216"/>
        <dbReference type="EC" id="2.7.11.1"/>
    </reaction>
</comment>
<evidence type="ECO:0000256" key="11">
    <source>
        <dbReference type="ARBA" id="ARBA00022741"/>
    </source>
</evidence>
<keyword evidence="16 23" id="KW-0675">Receptor</keyword>
<evidence type="ECO:0000256" key="18">
    <source>
        <dbReference type="ARBA" id="ARBA00047899"/>
    </source>
</evidence>
<evidence type="ECO:0000256" key="13">
    <source>
        <dbReference type="ARBA" id="ARBA00022840"/>
    </source>
</evidence>
<evidence type="ECO:0000256" key="21">
    <source>
        <dbReference type="SAM" id="Phobius"/>
    </source>
</evidence>
<evidence type="ECO:0000256" key="1">
    <source>
        <dbReference type="ARBA" id="ARBA00004479"/>
    </source>
</evidence>
<evidence type="ECO:0000256" key="16">
    <source>
        <dbReference type="ARBA" id="ARBA00023170"/>
    </source>
</evidence>
<reference evidence="23 24" key="3">
    <citation type="submission" date="2019-11" db="EMBL/GenBank/DDBJ databases">
        <title>A de novo genome assembly of a pear dwarfing rootstock.</title>
        <authorList>
            <person name="Wang F."/>
            <person name="Wang J."/>
            <person name="Li S."/>
            <person name="Zhang Y."/>
            <person name="Fang M."/>
            <person name="Ma L."/>
            <person name="Zhao Y."/>
            <person name="Jiang S."/>
        </authorList>
    </citation>
    <scope>NUCLEOTIDE SEQUENCE [LARGE SCALE GENOMIC DNA]</scope>
    <source>
        <strain evidence="23">S2</strain>
        <tissue evidence="23">Leaf</tissue>
    </source>
</reference>
<sequence>MELGRLTSMLKLILNDNQLSGGVPQELGSLIELEYLDLSTNNLSQSIPSSIGDLAKLHHLNLSKNKFSHGMPIQLGMLLQLSVLDLSHNILAGEIPTDFSSLDSVVTLNLSHNDLSGVIPSSFVDLRGLEFVDISNNQLSGPIPNNKALQEAPEEALQGNNGLCGNATGLVLCNNSIGEKKHKSKIGSIVVYIILPTVVGAIVIASSGIFFTLLRRKKCEQTEEGDMQPKEFELHTISIFDGKLFYEEIIKATEDFDDAYCIGRGGFGNVYKAKLPSDDLVAVKKLHTPADGEWSTRKELLNEVKILTEIRHRNIVKLYGFCSHSQHSFLVYEYLERGSLYSILDNDEEAKKLDWSKRLNIIKGVAHGLSYMHCDVSPPIVHRDISSKNILLDDEYEACISDFGTAKVLEINSSNWTAVAGTFGYVAPEFAYTLKVTEKCDVYSFGVLALEVIQGKHPNNLIGCLLSPVIREGRMLGDLLDDRIAPPTDIVLVELTTVFKLAVACVHANPRFRPTMYDVSQIESKSPIKGRDR</sequence>
<dbReference type="Pfam" id="PF00560">
    <property type="entry name" value="LRR_1"/>
    <property type="match status" value="1"/>
</dbReference>
<name>A0A5N5GR18_9ROSA</name>
<evidence type="ECO:0000256" key="6">
    <source>
        <dbReference type="ARBA" id="ARBA00022614"/>
    </source>
</evidence>
<dbReference type="SUPFAM" id="SSF56112">
    <property type="entry name" value="Protein kinase-like (PK-like)"/>
    <property type="match status" value="1"/>
</dbReference>
<evidence type="ECO:0000256" key="14">
    <source>
        <dbReference type="ARBA" id="ARBA00022989"/>
    </source>
</evidence>
<evidence type="ECO:0000256" key="2">
    <source>
        <dbReference type="ARBA" id="ARBA00009592"/>
    </source>
</evidence>
<reference evidence="24" key="2">
    <citation type="submission" date="2019-10" db="EMBL/GenBank/DDBJ databases">
        <title>A de novo genome assembly of a pear dwarfing rootstock.</title>
        <authorList>
            <person name="Wang F."/>
            <person name="Wang J."/>
            <person name="Li S."/>
            <person name="Zhang Y."/>
            <person name="Fang M."/>
            <person name="Ma L."/>
            <person name="Zhao Y."/>
            <person name="Jiang S."/>
        </authorList>
    </citation>
    <scope>NUCLEOTIDE SEQUENCE [LARGE SCALE GENOMIC DNA]</scope>
</reference>
<feature type="binding site" evidence="20">
    <location>
        <position position="285"/>
    </location>
    <ligand>
        <name>ATP</name>
        <dbReference type="ChEBI" id="CHEBI:30616"/>
    </ligand>
</feature>
<organism evidence="23 24">
    <name type="scientific">Pyrus ussuriensis x Pyrus communis</name>
    <dbReference type="NCBI Taxonomy" id="2448454"/>
    <lineage>
        <taxon>Eukaryota</taxon>
        <taxon>Viridiplantae</taxon>
        <taxon>Streptophyta</taxon>
        <taxon>Embryophyta</taxon>
        <taxon>Tracheophyta</taxon>
        <taxon>Spermatophyta</taxon>
        <taxon>Magnoliopsida</taxon>
        <taxon>eudicotyledons</taxon>
        <taxon>Gunneridae</taxon>
        <taxon>Pentapetalae</taxon>
        <taxon>rosids</taxon>
        <taxon>fabids</taxon>
        <taxon>Rosales</taxon>
        <taxon>Rosaceae</taxon>
        <taxon>Amygdaloideae</taxon>
        <taxon>Maleae</taxon>
        <taxon>Pyrus</taxon>
    </lineage>
</organism>
<keyword evidence="10" id="KW-0677">Repeat</keyword>
<feature type="domain" description="Protein kinase" evidence="22">
    <location>
        <begin position="256"/>
        <end position="529"/>
    </location>
</feature>
<evidence type="ECO:0000256" key="20">
    <source>
        <dbReference type="PROSITE-ProRule" id="PRU10141"/>
    </source>
</evidence>
<dbReference type="InterPro" id="IPR051420">
    <property type="entry name" value="Ser_Thr_Kinases_DiverseReg"/>
</dbReference>
<keyword evidence="24" id="KW-1185">Reference proteome</keyword>